<evidence type="ECO:0000256" key="4">
    <source>
        <dbReference type="ARBA" id="ARBA00023029"/>
    </source>
</evidence>
<organism evidence="9">
    <name type="scientific">viral metagenome</name>
    <dbReference type="NCBI Taxonomy" id="1070528"/>
    <lineage>
        <taxon>unclassified sequences</taxon>
        <taxon>metagenomes</taxon>
        <taxon>organismal metagenomes</taxon>
    </lineage>
</organism>
<dbReference type="SMART" id="SM00437">
    <property type="entry name" value="TOP1Ac"/>
    <property type="match status" value="1"/>
</dbReference>
<dbReference type="InterPro" id="IPR025589">
    <property type="entry name" value="Toprim_C_rpt"/>
</dbReference>
<evidence type="ECO:0000256" key="2">
    <source>
        <dbReference type="ARBA" id="ARBA00009446"/>
    </source>
</evidence>
<dbReference type="SMART" id="SM00436">
    <property type="entry name" value="TOP1Bc"/>
    <property type="match status" value="1"/>
</dbReference>
<sequence length="787" mass="90295">MPPKFYKKKSVEISSANISSAKYLIIVESPSKCAKIEHFLGTEYACIASKGHIRGIEGMKSIDTKKTFEPAFSILKEKKEHVEKMRAFVNRFSPSCIFLATDDDREGEAISWHICQVFNLPVDTTPRILFHEITKNAVTKAVQNPGKINMTLVLAQHARQVLDILVGYKVSPYLWRYLYNNKSNSLSAGRCQTPALRLVYDNENEKTQADLEHKYKTSGVFTARNIPFVLNHEFDNEPQVADFLKSSQKFSHMISVQKPKESRRSPPKPFHTSRLLQTASNILHMSPKETMSLCQMLYQSGHITYMRTESSQYAKPFLEDAKGFIIKTWGSEKYVGDLNALENKNSANPHEAIRVTHIETTYIKTDDDNSRMASLYKLIWKNTVESCMTEYKYNAVETQISAPMNYHYSHTIEIPVFLGWKTVTQKDDVTTIQTTETGTINYLTSLMPNPASHKHIESTVVVRNRHSHYTESSLIQKLEDEGIGRPSTFASIVDTILERGYVKKCDLEGKVVECKEYKLENGVVHTTLKSKTFGNEKNKLVIQPVGKMTIEFLLKYFEPLFDYEYTKNMETELDSISSGITKDWSSICKNCYDEIKSLSKNASQITKQVFEIEDGYDFVFEKFGPVIRHKLSNGEFEYFPAKKNVNYDLEKLKNKEYTLDELIEIKNSCLGIYDSCEIFIKDGKFGAYVEWGDKRESIKDIDKPLSDIVLEDVVAFLDKKEKGETKNVLRVLNKNMSVRRGKFGAYVFYQTPAMKKPQFLNIKSFKEGFLGCDADVLVKWCCEKYKL</sequence>
<dbReference type="Gene3D" id="1.10.460.10">
    <property type="entry name" value="Topoisomerase I, domain 2"/>
    <property type="match status" value="2"/>
</dbReference>
<accession>A0A6C0H1T8</accession>
<dbReference type="PANTHER" id="PTHR42785">
    <property type="entry name" value="DNA TOPOISOMERASE, TYPE IA, CORE"/>
    <property type="match status" value="1"/>
</dbReference>
<proteinExistence type="inferred from homology"/>
<feature type="domain" description="Topo IA-type catalytic" evidence="8">
    <location>
        <begin position="149"/>
        <end position="598"/>
    </location>
</feature>
<dbReference type="PROSITE" id="PS00396">
    <property type="entry name" value="TOPO_IA_1"/>
    <property type="match status" value="1"/>
</dbReference>
<dbReference type="Gene3D" id="2.70.20.10">
    <property type="entry name" value="Topoisomerase I, domain 3"/>
    <property type="match status" value="1"/>
</dbReference>
<evidence type="ECO:0000256" key="1">
    <source>
        <dbReference type="ARBA" id="ARBA00000213"/>
    </source>
</evidence>
<evidence type="ECO:0000259" key="8">
    <source>
        <dbReference type="PROSITE" id="PS52039"/>
    </source>
</evidence>
<dbReference type="Pfam" id="PF01751">
    <property type="entry name" value="Toprim"/>
    <property type="match status" value="1"/>
</dbReference>
<keyword evidence="4" id="KW-0799">Topoisomerase</keyword>
<dbReference type="SUPFAM" id="SSF56712">
    <property type="entry name" value="Prokaryotic type I DNA topoisomerase"/>
    <property type="match status" value="1"/>
</dbReference>
<dbReference type="GO" id="GO:0006265">
    <property type="term" value="P:DNA topological change"/>
    <property type="evidence" value="ECO:0007669"/>
    <property type="project" value="InterPro"/>
</dbReference>
<protein>
    <recommendedName>
        <fullName evidence="3">DNA topoisomerase</fullName>
        <ecNumber evidence="3">5.6.2.1</ecNumber>
    </recommendedName>
</protein>
<dbReference type="Pfam" id="PF01131">
    <property type="entry name" value="Topoisom_bac"/>
    <property type="match status" value="1"/>
</dbReference>
<dbReference type="Gene3D" id="1.10.290.10">
    <property type="entry name" value="Topoisomerase I, domain 4"/>
    <property type="match status" value="1"/>
</dbReference>
<feature type="domain" description="Toprim" evidence="7">
    <location>
        <begin position="22"/>
        <end position="133"/>
    </location>
</feature>
<name>A0A6C0H1T8_9ZZZZ</name>
<evidence type="ECO:0000256" key="6">
    <source>
        <dbReference type="ARBA" id="ARBA00023235"/>
    </source>
</evidence>
<dbReference type="Pfam" id="PF13368">
    <property type="entry name" value="Toprim_C_rpt"/>
    <property type="match status" value="1"/>
</dbReference>
<comment type="similarity">
    <text evidence="2">Belongs to the type IA topoisomerase family.</text>
</comment>
<dbReference type="InterPro" id="IPR013497">
    <property type="entry name" value="Topo_IA_cen"/>
</dbReference>
<reference evidence="9" key="1">
    <citation type="journal article" date="2020" name="Nature">
        <title>Giant virus diversity and host interactions through global metagenomics.</title>
        <authorList>
            <person name="Schulz F."/>
            <person name="Roux S."/>
            <person name="Paez-Espino D."/>
            <person name="Jungbluth S."/>
            <person name="Walsh D.A."/>
            <person name="Denef V.J."/>
            <person name="McMahon K.D."/>
            <person name="Konstantinidis K.T."/>
            <person name="Eloe-Fadrosh E.A."/>
            <person name="Kyrpides N.C."/>
            <person name="Woyke T."/>
        </authorList>
    </citation>
    <scope>NUCLEOTIDE SEQUENCE</scope>
    <source>
        <strain evidence="9">GVMAG-M-3300023179-59</strain>
    </source>
</reference>
<dbReference type="InterPro" id="IPR003602">
    <property type="entry name" value="Topo_IA_DNA-bd_dom"/>
</dbReference>
<dbReference type="InterPro" id="IPR023406">
    <property type="entry name" value="Topo_IA_AS"/>
</dbReference>
<dbReference type="AlphaFoldDB" id="A0A6C0H1T8"/>
<dbReference type="SMART" id="SM00493">
    <property type="entry name" value="TOPRIM"/>
    <property type="match status" value="1"/>
</dbReference>
<dbReference type="GO" id="GO:0003677">
    <property type="term" value="F:DNA binding"/>
    <property type="evidence" value="ECO:0007669"/>
    <property type="project" value="UniProtKB-KW"/>
</dbReference>
<dbReference type="Gene3D" id="3.40.50.140">
    <property type="match status" value="1"/>
</dbReference>
<dbReference type="InterPro" id="IPR006171">
    <property type="entry name" value="TOPRIM_dom"/>
</dbReference>
<dbReference type="InterPro" id="IPR013824">
    <property type="entry name" value="Topo_IA_cen_sub1"/>
</dbReference>
<dbReference type="InterPro" id="IPR000380">
    <property type="entry name" value="Topo_IA"/>
</dbReference>
<evidence type="ECO:0000259" key="7">
    <source>
        <dbReference type="PROSITE" id="PS50880"/>
    </source>
</evidence>
<keyword evidence="5" id="KW-0238">DNA-binding</keyword>
<dbReference type="InterPro" id="IPR013826">
    <property type="entry name" value="Topo_IA_cen_sub3"/>
</dbReference>
<dbReference type="GO" id="GO:0003917">
    <property type="term" value="F:DNA topoisomerase type I (single strand cut, ATP-independent) activity"/>
    <property type="evidence" value="ECO:0007669"/>
    <property type="project" value="UniProtKB-EC"/>
</dbReference>
<dbReference type="PROSITE" id="PS52039">
    <property type="entry name" value="TOPO_IA_2"/>
    <property type="match status" value="1"/>
</dbReference>
<keyword evidence="6" id="KW-0413">Isomerase</keyword>
<dbReference type="EMBL" id="MN739849">
    <property type="protein sequence ID" value="QHT74419.1"/>
    <property type="molecule type" value="Genomic_DNA"/>
</dbReference>
<dbReference type="InterPro" id="IPR013825">
    <property type="entry name" value="Topo_IA_cen_sub2"/>
</dbReference>
<comment type="catalytic activity">
    <reaction evidence="1">
        <text>ATP-independent breakage of single-stranded DNA, followed by passage and rejoining.</text>
        <dbReference type="EC" id="5.6.2.1"/>
    </reaction>
</comment>
<dbReference type="PROSITE" id="PS50880">
    <property type="entry name" value="TOPRIM"/>
    <property type="match status" value="1"/>
</dbReference>
<evidence type="ECO:0000256" key="5">
    <source>
        <dbReference type="ARBA" id="ARBA00023125"/>
    </source>
</evidence>
<dbReference type="InterPro" id="IPR023405">
    <property type="entry name" value="Topo_IA_core_domain"/>
</dbReference>
<dbReference type="PRINTS" id="PR00417">
    <property type="entry name" value="PRTPISMRASEI"/>
</dbReference>
<dbReference type="EC" id="5.6.2.1" evidence="3"/>
<dbReference type="InterPro" id="IPR003601">
    <property type="entry name" value="Topo_IA_2"/>
</dbReference>
<evidence type="ECO:0000256" key="3">
    <source>
        <dbReference type="ARBA" id="ARBA00012891"/>
    </source>
</evidence>
<dbReference type="PANTHER" id="PTHR42785:SF1">
    <property type="entry name" value="DNA TOPOISOMERASE"/>
    <property type="match status" value="1"/>
</dbReference>
<evidence type="ECO:0000313" key="9">
    <source>
        <dbReference type="EMBL" id="QHT74419.1"/>
    </source>
</evidence>